<dbReference type="Proteomes" id="UP000838878">
    <property type="component" value="Chromosome 6"/>
</dbReference>
<dbReference type="SUPFAM" id="SSF57302">
    <property type="entry name" value="Snake toxin-like"/>
    <property type="match status" value="1"/>
</dbReference>
<reference evidence="4" key="1">
    <citation type="submission" date="2021-12" db="EMBL/GenBank/DDBJ databases">
        <authorList>
            <person name="Martin H S."/>
        </authorList>
    </citation>
    <scope>NUCLEOTIDE SEQUENCE</scope>
</reference>
<sequence length="205" mass="23114">MWRYCLVLTVLLLLPLEIGSKLEDDEQEDGRAEEEDNEEENDDEEDEEENAPSKVESIGRRALLMQTTLDPPVTRTRTTKKRLLECYVCAHKPDSMLRACLDPTKYRVHTMTCHSVDDKCFTSVISKGSLLEAVVRGCRSGCIGSPDITCCDLNRCNNQAFTMPSMVEPRALMQSSKAIRTFPSSVLFFVTILLVLQTVVKVTFV</sequence>
<evidence type="ECO:0000256" key="2">
    <source>
        <dbReference type="SAM" id="Phobius"/>
    </source>
</evidence>
<evidence type="ECO:0000256" key="1">
    <source>
        <dbReference type="SAM" id="MobiDB-lite"/>
    </source>
</evidence>
<keyword evidence="5" id="KW-1185">Reference proteome</keyword>
<keyword evidence="2" id="KW-0472">Membrane</keyword>
<feature type="transmembrane region" description="Helical" evidence="2">
    <location>
        <begin position="182"/>
        <end position="204"/>
    </location>
</feature>
<organism evidence="4 5">
    <name type="scientific">Brenthis ino</name>
    <name type="common">lesser marbled fritillary</name>
    <dbReference type="NCBI Taxonomy" id="405034"/>
    <lineage>
        <taxon>Eukaryota</taxon>
        <taxon>Metazoa</taxon>
        <taxon>Ecdysozoa</taxon>
        <taxon>Arthropoda</taxon>
        <taxon>Hexapoda</taxon>
        <taxon>Insecta</taxon>
        <taxon>Pterygota</taxon>
        <taxon>Neoptera</taxon>
        <taxon>Endopterygota</taxon>
        <taxon>Lepidoptera</taxon>
        <taxon>Glossata</taxon>
        <taxon>Ditrysia</taxon>
        <taxon>Papilionoidea</taxon>
        <taxon>Nymphalidae</taxon>
        <taxon>Heliconiinae</taxon>
        <taxon>Argynnini</taxon>
        <taxon>Brenthis</taxon>
    </lineage>
</organism>
<evidence type="ECO:0000313" key="5">
    <source>
        <dbReference type="Proteomes" id="UP000838878"/>
    </source>
</evidence>
<feature type="chain" id="PRO_5035418140" evidence="3">
    <location>
        <begin position="21"/>
        <end position="205"/>
    </location>
</feature>
<dbReference type="AlphaFoldDB" id="A0A8J9VPW9"/>
<dbReference type="InterPro" id="IPR045860">
    <property type="entry name" value="Snake_toxin-like_sf"/>
</dbReference>
<keyword evidence="3" id="KW-0732">Signal</keyword>
<dbReference type="OrthoDB" id="7344163at2759"/>
<keyword evidence="2" id="KW-0812">Transmembrane</keyword>
<proteinExistence type="predicted"/>
<name>A0A8J9VPW9_9NEOP</name>
<feature type="compositionally biased region" description="Acidic residues" evidence="1">
    <location>
        <begin position="23"/>
        <end position="50"/>
    </location>
</feature>
<gene>
    <name evidence="4" type="ORF">BINO364_LOCUS12314</name>
</gene>
<dbReference type="Gene3D" id="2.10.60.10">
    <property type="entry name" value="CD59"/>
    <property type="match status" value="1"/>
</dbReference>
<dbReference type="EMBL" id="OV170226">
    <property type="protein sequence ID" value="CAH0726908.1"/>
    <property type="molecule type" value="Genomic_DNA"/>
</dbReference>
<keyword evidence="2" id="KW-1133">Transmembrane helix</keyword>
<feature type="non-terminal residue" evidence="4">
    <location>
        <position position="205"/>
    </location>
</feature>
<feature type="signal peptide" evidence="3">
    <location>
        <begin position="1"/>
        <end position="20"/>
    </location>
</feature>
<feature type="region of interest" description="Disordered" evidence="1">
    <location>
        <begin position="23"/>
        <end position="57"/>
    </location>
</feature>
<accession>A0A8J9VPW9</accession>
<evidence type="ECO:0000313" key="4">
    <source>
        <dbReference type="EMBL" id="CAH0726908.1"/>
    </source>
</evidence>
<dbReference type="CDD" id="cd00117">
    <property type="entry name" value="TFP"/>
    <property type="match status" value="1"/>
</dbReference>
<evidence type="ECO:0000256" key="3">
    <source>
        <dbReference type="SAM" id="SignalP"/>
    </source>
</evidence>
<protein>
    <submittedName>
        <fullName evidence="4">Uncharacterized protein</fullName>
    </submittedName>
</protein>